<feature type="binding site" evidence="9">
    <location>
        <begin position="431"/>
        <end position="434"/>
    </location>
    <ligand>
        <name>ATP</name>
        <dbReference type="ChEBI" id="CHEBI:30616"/>
    </ligand>
</feature>
<dbReference type="GO" id="GO:0016874">
    <property type="term" value="F:ligase activity"/>
    <property type="evidence" value="ECO:0007669"/>
    <property type="project" value="UniProtKB-KW"/>
</dbReference>
<dbReference type="Pfam" id="PF00152">
    <property type="entry name" value="tRNA-synt_2"/>
    <property type="match status" value="1"/>
</dbReference>
<feature type="domain" description="Aminoacyl-transfer RNA synthetases class-II family profile" evidence="10">
    <location>
        <begin position="132"/>
        <end position="460"/>
    </location>
</feature>
<feature type="binding site" evidence="9">
    <location>
        <position position="165"/>
    </location>
    <ligand>
        <name>L-aspartate</name>
        <dbReference type="ChEBI" id="CHEBI:29991"/>
    </ligand>
</feature>
<dbReference type="Gene3D" id="3.30.930.10">
    <property type="entry name" value="Bira Bifunctional Protein, Domain 2"/>
    <property type="match status" value="1"/>
</dbReference>
<accession>A0ABQ4ELL1</accession>
<comment type="similarity">
    <text evidence="2 9">Belongs to the class-II aminoacyl-tRNA synthetase family. Type 2 subfamily.</text>
</comment>
<protein>
    <recommendedName>
        <fullName evidence="9">Aspartate--tRNA(Asp/Asn) ligase</fullName>
        <ecNumber evidence="9">6.1.1.23</ecNumber>
    </recommendedName>
    <alternativeName>
        <fullName evidence="9">Aspartyl-tRNA synthetase</fullName>
        <shortName evidence="9">AspRS</shortName>
    </alternativeName>
    <alternativeName>
        <fullName evidence="9">Non-discriminating aspartyl-tRNA synthetase</fullName>
        <shortName evidence="9">ND-AspRS</shortName>
    </alternativeName>
</protein>
<dbReference type="InterPro" id="IPR004364">
    <property type="entry name" value="Aa-tRNA-synt_II"/>
</dbReference>
<dbReference type="PANTHER" id="PTHR43450">
    <property type="entry name" value="ASPARTYL-TRNA SYNTHETASE"/>
    <property type="match status" value="1"/>
</dbReference>
<evidence type="ECO:0000259" key="10">
    <source>
        <dbReference type="PROSITE" id="PS50862"/>
    </source>
</evidence>
<dbReference type="Gene3D" id="2.40.50.140">
    <property type="entry name" value="Nucleic acid-binding proteins"/>
    <property type="match status" value="1"/>
</dbReference>
<keyword evidence="5 9" id="KW-0547">Nucleotide-binding</keyword>
<dbReference type="SUPFAM" id="SSF50249">
    <property type="entry name" value="Nucleic acid-binding proteins"/>
    <property type="match status" value="1"/>
</dbReference>
<dbReference type="PRINTS" id="PR01042">
    <property type="entry name" value="TRNASYNTHASP"/>
</dbReference>
<proteinExistence type="inferred from homology"/>
<keyword evidence="3 9" id="KW-0963">Cytoplasm</keyword>
<keyword evidence="12" id="KW-1185">Reference proteome</keyword>
<comment type="subcellular location">
    <subcellularLocation>
        <location evidence="1 9">Cytoplasm</location>
    </subcellularLocation>
</comment>
<evidence type="ECO:0000256" key="3">
    <source>
        <dbReference type="ARBA" id="ARBA00022490"/>
    </source>
</evidence>
<feature type="binding site" evidence="9">
    <location>
        <position position="208"/>
    </location>
    <ligand>
        <name>L-aspartate</name>
        <dbReference type="ChEBI" id="CHEBI:29991"/>
    </ligand>
</feature>
<feature type="binding site" evidence="9">
    <location>
        <position position="390"/>
    </location>
    <ligand>
        <name>L-aspartate</name>
        <dbReference type="ChEBI" id="CHEBI:29991"/>
    </ligand>
</feature>
<dbReference type="Pfam" id="PF01336">
    <property type="entry name" value="tRNA_anti-codon"/>
    <property type="match status" value="1"/>
</dbReference>
<dbReference type="HAMAP" id="MF_02075">
    <property type="entry name" value="Asp_tRNA_synth_type2"/>
    <property type="match status" value="1"/>
</dbReference>
<comment type="function">
    <text evidence="9">Aspartyl-tRNA synthetase with relaxed tRNA specificity since it is able to aspartylate not only its cognate tRNA(Asp) but also tRNA(Asn). Reaction proceeds in two steps: L-aspartate is first activated by ATP to form Asp-AMP and then transferred to the acceptor end of tRNA(Asp/Asn).</text>
</comment>
<dbReference type="PANTHER" id="PTHR43450:SF1">
    <property type="entry name" value="ASPARTATE--TRNA LIGASE, CYTOPLASMIC"/>
    <property type="match status" value="1"/>
</dbReference>
<feature type="binding site" evidence="9">
    <location>
        <position position="386"/>
    </location>
    <ligand>
        <name>L-aspartate</name>
        <dbReference type="ChEBI" id="CHEBI:29991"/>
    </ligand>
</feature>
<sequence length="460" mass="49408">MPRVLSASLSAHVGATVTTAGWVHRRRQLKSVTFLILRDAAGLAQVVVTAADLRARLADLPEESVLEVTGRVVGNPAAPAGVELVDPTVRPLGDPAVPPPFDVYRPELTAALPTQLDHAAVALRHPGRAAALRISAALVAGFRAALDRLGFVEVHTPKIVAAATESGANVFALDYFGRPGYLAQSPQFYKQMLVGVLERVYEVGPVFRAEPHDTTRHLAQYTSLDVEFGFVTDHRDVMRLLRDVLAGMLGEVEGRLGEVEGRLGEVEGRHGEVEGRLGRLAGRVTGAGAGRLDLPAPEIPAVHFTEALAIAGAPPDEPDLAPAHERALGDWARAEHGSDFLFVTGYPLAKRPFYTHPATEDTPSGGPARAYSNGFDLLFRGVELVTGGQRLHRYADYLAALAQRGEPVEPYAGYLDAFRHGMPPHGGFAIGLERMVARLLGATNVREVTAFPRDLHRLTP</sequence>
<feature type="binding site" evidence="9">
    <location>
        <begin position="216"/>
        <end position="218"/>
    </location>
    <ligand>
        <name>ATP</name>
        <dbReference type="ChEBI" id="CHEBI:30616"/>
    </ligand>
</feature>
<dbReference type="PROSITE" id="PS50862">
    <property type="entry name" value="AA_TRNA_LIGASE_II"/>
    <property type="match status" value="1"/>
</dbReference>
<evidence type="ECO:0000313" key="11">
    <source>
        <dbReference type="EMBL" id="GIG95632.1"/>
    </source>
</evidence>
<gene>
    <name evidence="11" type="primary">aspC</name>
    <name evidence="9" type="synonym">aspS</name>
    <name evidence="11" type="ORF">Pma05_22050</name>
</gene>
<dbReference type="RefSeq" id="WP_203857215.1">
    <property type="nucleotide sequence ID" value="NZ_BAAAZQ010000007.1"/>
</dbReference>
<evidence type="ECO:0000256" key="9">
    <source>
        <dbReference type="HAMAP-Rule" id="MF_02075"/>
    </source>
</evidence>
<evidence type="ECO:0000313" key="12">
    <source>
        <dbReference type="Proteomes" id="UP000621500"/>
    </source>
</evidence>
<dbReference type="Proteomes" id="UP000621500">
    <property type="component" value="Unassembled WGS sequence"/>
</dbReference>
<feature type="binding site" evidence="9">
    <location>
        <position position="383"/>
    </location>
    <ligand>
        <name>ATP</name>
        <dbReference type="ChEBI" id="CHEBI:30616"/>
    </ligand>
</feature>
<dbReference type="InterPro" id="IPR004365">
    <property type="entry name" value="NA-bd_OB_tRNA"/>
</dbReference>
<dbReference type="EC" id="6.1.1.23" evidence="9"/>
<keyword evidence="6 9" id="KW-0067">ATP-binding</keyword>
<comment type="caution">
    <text evidence="11">The sequence shown here is derived from an EMBL/GenBank/DDBJ whole genome shotgun (WGS) entry which is preliminary data.</text>
</comment>
<dbReference type="EMBL" id="BONX01000011">
    <property type="protein sequence ID" value="GIG95632.1"/>
    <property type="molecule type" value="Genomic_DNA"/>
</dbReference>
<evidence type="ECO:0000256" key="7">
    <source>
        <dbReference type="ARBA" id="ARBA00022917"/>
    </source>
</evidence>
<dbReference type="InterPro" id="IPR002312">
    <property type="entry name" value="Asp/Asn-tRNA-synth_IIb"/>
</dbReference>
<evidence type="ECO:0000256" key="6">
    <source>
        <dbReference type="ARBA" id="ARBA00022840"/>
    </source>
</evidence>
<evidence type="ECO:0000256" key="1">
    <source>
        <dbReference type="ARBA" id="ARBA00004496"/>
    </source>
</evidence>
<name>A0ABQ4ELL1_9ACTN</name>
<keyword evidence="7 9" id="KW-0648">Protein biosynthesis</keyword>
<comment type="catalytic activity">
    <reaction evidence="9">
        <text>tRNA(Asx) + L-aspartate + ATP = L-aspartyl-tRNA(Asx) + AMP + diphosphate</text>
        <dbReference type="Rhea" id="RHEA:18349"/>
        <dbReference type="Rhea" id="RHEA-COMP:9710"/>
        <dbReference type="Rhea" id="RHEA-COMP:9711"/>
        <dbReference type="ChEBI" id="CHEBI:29991"/>
        <dbReference type="ChEBI" id="CHEBI:30616"/>
        <dbReference type="ChEBI" id="CHEBI:33019"/>
        <dbReference type="ChEBI" id="CHEBI:78442"/>
        <dbReference type="ChEBI" id="CHEBI:78516"/>
        <dbReference type="ChEBI" id="CHEBI:456215"/>
        <dbReference type="EC" id="6.1.1.23"/>
    </reaction>
</comment>
<feature type="region of interest" description="Aspartate" evidence="9">
    <location>
        <begin position="187"/>
        <end position="190"/>
    </location>
</feature>
<dbReference type="InterPro" id="IPR004523">
    <property type="entry name" value="Asp-tRNA_synthase_2"/>
</dbReference>
<dbReference type="SUPFAM" id="SSF55681">
    <property type="entry name" value="Class II aaRS and biotin synthetases"/>
    <property type="match status" value="1"/>
</dbReference>
<dbReference type="InterPro" id="IPR006195">
    <property type="entry name" value="aa-tRNA-synth_II"/>
</dbReference>
<feature type="site" description="Important for tRNA non-discrimination" evidence="9">
    <location>
        <position position="79"/>
    </location>
</feature>
<keyword evidence="4 9" id="KW-0436">Ligase</keyword>
<evidence type="ECO:0000256" key="4">
    <source>
        <dbReference type="ARBA" id="ARBA00022598"/>
    </source>
</evidence>
<evidence type="ECO:0000256" key="8">
    <source>
        <dbReference type="ARBA" id="ARBA00023146"/>
    </source>
</evidence>
<evidence type="ECO:0000256" key="5">
    <source>
        <dbReference type="ARBA" id="ARBA00022741"/>
    </source>
</evidence>
<dbReference type="InterPro" id="IPR012340">
    <property type="entry name" value="NA-bd_OB-fold"/>
</dbReference>
<organism evidence="11 12">
    <name type="scientific">Plantactinospora mayteni</name>
    <dbReference type="NCBI Taxonomy" id="566021"/>
    <lineage>
        <taxon>Bacteria</taxon>
        <taxon>Bacillati</taxon>
        <taxon>Actinomycetota</taxon>
        <taxon>Actinomycetes</taxon>
        <taxon>Micromonosporales</taxon>
        <taxon>Micromonosporaceae</taxon>
        <taxon>Plantactinospora</taxon>
    </lineage>
</organism>
<feature type="binding site" evidence="9">
    <location>
        <begin position="208"/>
        <end position="210"/>
    </location>
    <ligand>
        <name>ATP</name>
        <dbReference type="ChEBI" id="CHEBI:30616"/>
    </ligand>
</feature>
<keyword evidence="8 9" id="KW-0030">Aminoacyl-tRNA synthetase</keyword>
<reference evidence="11 12" key="1">
    <citation type="submission" date="2021-01" db="EMBL/GenBank/DDBJ databases">
        <title>Whole genome shotgun sequence of Plantactinospora mayteni NBRC 109088.</title>
        <authorList>
            <person name="Komaki H."/>
            <person name="Tamura T."/>
        </authorList>
    </citation>
    <scope>NUCLEOTIDE SEQUENCE [LARGE SCALE GENOMIC DNA]</scope>
    <source>
        <strain evidence="11 12">NBRC 109088</strain>
    </source>
</reference>
<evidence type="ECO:0000256" key="2">
    <source>
        <dbReference type="ARBA" id="ARBA00005312"/>
    </source>
</evidence>
<comment type="subunit">
    <text evidence="9">Homodimer.</text>
</comment>
<dbReference type="InterPro" id="IPR045864">
    <property type="entry name" value="aa-tRNA-synth_II/BPL/LPL"/>
</dbReference>